<evidence type="ECO:0000256" key="2">
    <source>
        <dbReference type="SAM" id="MobiDB-lite"/>
    </source>
</evidence>
<dbReference type="Proteomes" id="UP000623461">
    <property type="component" value="Unassembled WGS sequence"/>
</dbReference>
<dbReference type="InterPro" id="IPR018187">
    <property type="entry name" value="Asp/Glu_racemase_AS_1"/>
</dbReference>
<dbReference type="InterPro" id="IPR015942">
    <property type="entry name" value="Asp/Glu/hydantoin_racemase"/>
</dbReference>
<name>A0ABQ2I8C8_9MICO</name>
<dbReference type="PANTHER" id="PTHR21198">
    <property type="entry name" value="GLUTAMATE RACEMASE"/>
    <property type="match status" value="1"/>
</dbReference>
<evidence type="ECO:0000313" key="3">
    <source>
        <dbReference type="EMBL" id="GGN03591.1"/>
    </source>
</evidence>
<accession>A0ABQ2I8C8</accession>
<dbReference type="SUPFAM" id="SSF53681">
    <property type="entry name" value="Aspartate/glutamate racemase"/>
    <property type="match status" value="2"/>
</dbReference>
<dbReference type="PROSITE" id="PS00923">
    <property type="entry name" value="ASP_GLU_RACEMASE_1"/>
    <property type="match status" value="1"/>
</dbReference>
<gene>
    <name evidence="3" type="ORF">GCM10009721_33700</name>
</gene>
<dbReference type="Pfam" id="PF01177">
    <property type="entry name" value="Asp_Glu_race"/>
    <property type="match status" value="1"/>
</dbReference>
<organism evidence="3 4">
    <name type="scientific">Terrabacter tumescens</name>
    <dbReference type="NCBI Taxonomy" id="60443"/>
    <lineage>
        <taxon>Bacteria</taxon>
        <taxon>Bacillati</taxon>
        <taxon>Actinomycetota</taxon>
        <taxon>Actinomycetes</taxon>
        <taxon>Micrococcales</taxon>
        <taxon>Intrasporangiaceae</taxon>
        <taxon>Terrabacter</taxon>
    </lineage>
</organism>
<keyword evidence="1" id="KW-0413">Isomerase</keyword>
<sequence>MVMTGTERETERGTEEQTEMPRSTRRVAFVDSGLGLLGYADALRALRPDLGLVLSLDPDNMPYGLRTPAEVERLIIASARATLEFEPAAIVVACNTATVHGLDALRAELEPDVPVIGTVPAIRPAAASGGPVVVWATAATTSSDYLRGLVDAFAADVQTHAVAALGLAEAVESGDLQAIDECIAYAASQTPTGVRSLVLGCTHYGLVVDRIVAAMGEGVTVHDSPVAVARQTLRRLGLEPDATAPESGVEAVLLSGRPGAAPASWGAYPAGRRLLAASAEGRPAGRAADTGAGGPGSGFVPAG</sequence>
<comment type="caution">
    <text evidence="3">The sequence shown here is derived from an EMBL/GenBank/DDBJ whole genome shotgun (WGS) entry which is preliminary data.</text>
</comment>
<dbReference type="PROSITE" id="PS00924">
    <property type="entry name" value="ASP_GLU_RACEMASE_2"/>
    <property type="match status" value="1"/>
</dbReference>
<dbReference type="PANTHER" id="PTHR21198:SF2">
    <property type="entry name" value="GLUTAMATE RACEMASE"/>
    <property type="match status" value="1"/>
</dbReference>
<reference evidence="4" key="1">
    <citation type="journal article" date="2019" name="Int. J. Syst. Evol. Microbiol.">
        <title>The Global Catalogue of Microorganisms (GCM) 10K type strain sequencing project: providing services to taxonomists for standard genome sequencing and annotation.</title>
        <authorList>
            <consortium name="The Broad Institute Genomics Platform"/>
            <consortium name="The Broad Institute Genome Sequencing Center for Infectious Disease"/>
            <person name="Wu L."/>
            <person name="Ma J."/>
        </authorList>
    </citation>
    <scope>NUCLEOTIDE SEQUENCE [LARGE SCALE GENOMIC DNA]</scope>
    <source>
        <strain evidence="4">JCM 1365</strain>
    </source>
</reference>
<protein>
    <submittedName>
        <fullName evidence="3">Glutamate racemase</fullName>
    </submittedName>
</protein>
<dbReference type="EMBL" id="BMNZ01000006">
    <property type="protein sequence ID" value="GGN03591.1"/>
    <property type="molecule type" value="Genomic_DNA"/>
</dbReference>
<evidence type="ECO:0000313" key="4">
    <source>
        <dbReference type="Proteomes" id="UP000623461"/>
    </source>
</evidence>
<dbReference type="InterPro" id="IPR033134">
    <property type="entry name" value="Asp/Glu_racemase_AS_2"/>
</dbReference>
<dbReference type="Gene3D" id="3.40.50.1860">
    <property type="match status" value="2"/>
</dbReference>
<feature type="region of interest" description="Disordered" evidence="2">
    <location>
        <begin position="281"/>
        <end position="303"/>
    </location>
</feature>
<dbReference type="InterPro" id="IPR001920">
    <property type="entry name" value="Asp/Glu_race"/>
</dbReference>
<feature type="region of interest" description="Disordered" evidence="2">
    <location>
        <begin position="1"/>
        <end position="24"/>
    </location>
</feature>
<keyword evidence="4" id="KW-1185">Reference proteome</keyword>
<feature type="compositionally biased region" description="Basic and acidic residues" evidence="2">
    <location>
        <begin position="1"/>
        <end position="15"/>
    </location>
</feature>
<evidence type="ECO:0000256" key="1">
    <source>
        <dbReference type="ARBA" id="ARBA00023235"/>
    </source>
</evidence>
<proteinExistence type="predicted"/>